<evidence type="ECO:0000313" key="5">
    <source>
        <dbReference type="EMBL" id="VEN61020.1"/>
    </source>
</evidence>
<keyword evidence="1" id="KW-0646">Protease inhibitor</keyword>
<reference evidence="5 6" key="1">
    <citation type="submission" date="2019-01" db="EMBL/GenBank/DDBJ databases">
        <authorList>
            <person name="Sayadi A."/>
        </authorList>
    </citation>
    <scope>NUCLEOTIDE SEQUENCE [LARGE SCALE GENOMIC DNA]</scope>
</reference>
<dbReference type="InterPro" id="IPR023796">
    <property type="entry name" value="Serpin_dom"/>
</dbReference>
<dbReference type="InterPro" id="IPR036186">
    <property type="entry name" value="Serpin_sf"/>
</dbReference>
<dbReference type="GO" id="GO:0004867">
    <property type="term" value="F:serine-type endopeptidase inhibitor activity"/>
    <property type="evidence" value="ECO:0007669"/>
    <property type="project" value="UniProtKB-KW"/>
</dbReference>
<dbReference type="InterPro" id="IPR042178">
    <property type="entry name" value="Serpin_sf_1"/>
</dbReference>
<evidence type="ECO:0000256" key="3">
    <source>
        <dbReference type="RuleBase" id="RU000411"/>
    </source>
</evidence>
<accession>A0A653DLA9</accession>
<protein>
    <recommendedName>
        <fullName evidence="4">Serpin domain-containing protein</fullName>
    </recommendedName>
</protein>
<evidence type="ECO:0000259" key="4">
    <source>
        <dbReference type="SMART" id="SM00093"/>
    </source>
</evidence>
<dbReference type="SMART" id="SM00093">
    <property type="entry name" value="SERPIN"/>
    <property type="match status" value="1"/>
</dbReference>
<dbReference type="EMBL" id="CAACVG010012901">
    <property type="protein sequence ID" value="VEN61020.1"/>
    <property type="molecule type" value="Genomic_DNA"/>
</dbReference>
<organism evidence="5 6">
    <name type="scientific">Callosobruchus maculatus</name>
    <name type="common">Southern cowpea weevil</name>
    <name type="synonym">Pulse bruchid</name>
    <dbReference type="NCBI Taxonomy" id="64391"/>
    <lineage>
        <taxon>Eukaryota</taxon>
        <taxon>Metazoa</taxon>
        <taxon>Ecdysozoa</taxon>
        <taxon>Arthropoda</taxon>
        <taxon>Hexapoda</taxon>
        <taxon>Insecta</taxon>
        <taxon>Pterygota</taxon>
        <taxon>Neoptera</taxon>
        <taxon>Endopterygota</taxon>
        <taxon>Coleoptera</taxon>
        <taxon>Polyphaga</taxon>
        <taxon>Cucujiformia</taxon>
        <taxon>Chrysomeloidea</taxon>
        <taxon>Chrysomelidae</taxon>
        <taxon>Bruchinae</taxon>
        <taxon>Bruchini</taxon>
        <taxon>Callosobruchus</taxon>
    </lineage>
</organism>
<dbReference type="SUPFAM" id="SSF56574">
    <property type="entry name" value="Serpins"/>
    <property type="match status" value="1"/>
</dbReference>
<dbReference type="AlphaFoldDB" id="A0A653DLA9"/>
<dbReference type="OrthoDB" id="671595at2759"/>
<dbReference type="GO" id="GO:0005615">
    <property type="term" value="C:extracellular space"/>
    <property type="evidence" value="ECO:0007669"/>
    <property type="project" value="InterPro"/>
</dbReference>
<dbReference type="Proteomes" id="UP000410492">
    <property type="component" value="Unassembled WGS sequence"/>
</dbReference>
<name>A0A653DLA9_CALMS</name>
<proteinExistence type="inferred from homology"/>
<dbReference type="Pfam" id="PF00079">
    <property type="entry name" value="Serpin"/>
    <property type="match status" value="1"/>
</dbReference>
<dbReference type="PANTHER" id="PTHR11461:SF372">
    <property type="entry name" value="ACCESSORY GLAND PROTEIN ACP76A-RELATED"/>
    <property type="match status" value="1"/>
</dbReference>
<feature type="non-terminal residue" evidence="5">
    <location>
        <position position="1"/>
    </location>
</feature>
<keyword evidence="2" id="KW-0722">Serine protease inhibitor</keyword>
<dbReference type="Gene3D" id="2.30.39.10">
    <property type="entry name" value="Alpha-1-antitrypsin, domain 1"/>
    <property type="match status" value="1"/>
</dbReference>
<keyword evidence="6" id="KW-1185">Reference proteome</keyword>
<evidence type="ECO:0000256" key="2">
    <source>
        <dbReference type="ARBA" id="ARBA00022900"/>
    </source>
</evidence>
<comment type="similarity">
    <text evidence="3">Belongs to the serpin family.</text>
</comment>
<dbReference type="Gene3D" id="3.30.497.10">
    <property type="entry name" value="Antithrombin, subunit I, domain 2"/>
    <property type="match status" value="1"/>
</dbReference>
<feature type="domain" description="Serpin" evidence="4">
    <location>
        <begin position="1"/>
        <end position="299"/>
    </location>
</feature>
<dbReference type="InterPro" id="IPR000215">
    <property type="entry name" value="Serpin_fam"/>
</dbReference>
<sequence length="299" mass="33492">LADFKLKFSNRLYVDTRHPINISYVYEIKDLYKADVVGANFDDRSNALATINNWLKMETAGKLSDSLTAAHINKGVSLLPVSHLYFEGKWPERFIEKKGFFKKEDGHKSVRTFFTGVRNTGYEENDYLQAQVLSLAFVRRGSLKIVMNIFLPHSSRGFGKMLEKLSKKPDSLWKCPLEQNVVNVTIPRFELTKKATEFMWNPALLANETLLNYFFAPRRDLDLNKIFPGAVLAGIHTRAYISVNGDGINTGPGTSVSESSGGSPNPVVPEVQFTADHPFAFSVLTEPTGDLLYVGTFKG</sequence>
<evidence type="ECO:0000256" key="1">
    <source>
        <dbReference type="ARBA" id="ARBA00022690"/>
    </source>
</evidence>
<gene>
    <name evidence="5" type="ORF">CALMAC_LOCUS18543</name>
</gene>
<dbReference type="InterPro" id="IPR042185">
    <property type="entry name" value="Serpin_sf_2"/>
</dbReference>
<evidence type="ECO:0000313" key="6">
    <source>
        <dbReference type="Proteomes" id="UP000410492"/>
    </source>
</evidence>
<dbReference type="PANTHER" id="PTHR11461">
    <property type="entry name" value="SERINE PROTEASE INHIBITOR, SERPIN"/>
    <property type="match status" value="1"/>
</dbReference>